<reference evidence="2 3" key="1">
    <citation type="submission" date="2019-03" db="EMBL/GenBank/DDBJ databases">
        <title>Single cell metagenomics reveals metabolic interactions within the superorganism composed of flagellate Streblomastix strix and complex community of Bacteroidetes bacteria on its surface.</title>
        <authorList>
            <person name="Treitli S.C."/>
            <person name="Kolisko M."/>
            <person name="Husnik F."/>
            <person name="Keeling P."/>
            <person name="Hampl V."/>
        </authorList>
    </citation>
    <scope>NUCLEOTIDE SEQUENCE [LARGE SCALE GENOMIC DNA]</scope>
    <source>
        <strain evidence="2">ST1C</strain>
    </source>
</reference>
<feature type="region of interest" description="Disordered" evidence="1">
    <location>
        <begin position="332"/>
        <end position="360"/>
    </location>
</feature>
<evidence type="ECO:0000313" key="3">
    <source>
        <dbReference type="Proteomes" id="UP000324800"/>
    </source>
</evidence>
<dbReference type="AlphaFoldDB" id="A0A5J4WBN5"/>
<dbReference type="InterPro" id="IPR011050">
    <property type="entry name" value="Pectin_lyase_fold/virulence"/>
</dbReference>
<protein>
    <submittedName>
        <fullName evidence="2">Uncharacterized protein</fullName>
    </submittedName>
</protein>
<sequence length="1104" mass="125758">TQIFQKDPELVQTRPFVTFYSVTAPFTMIRSQFHKAKLQSVGVHVLKGIKFNFDLNKFFDIDSTNETLNLVHFQYVNNPGKNYSVVVSQSDFTNIGREGPFHNVIYFEQGLPSDRVITKSEDDIELELLDDPFDNVVNITGVYNTDACGIERCHFQSTAAINCGGIEFKINDDCDFVSFDNIFNDTSGGRASDLIMNVKPYKYYAYEIFGHMSNPTYPDRPTIIIGDDIIPESYNFNRDKLEFIIIDADNPVRHKREQKFQQSIGEALDHMALNYTGWDLTFQMEPGVHGTDGNDPWGQTLTIGRTSDWKDRIEYFHPQKITLIGATKSVFDEDGDDGAVDDDDDDDDDDEGGEEKEKEEVIIQRSNGNAFAFKLIRTATLILENIKVQGSRTRVDGDNAFVTTYDESHIILDHMKFTNTDQEFELIKILSYSQVILTNNLFLNSSGSVIVSALYTNMSRNLTITGNVFANEFFDIDVLQNTDHYITEAALQITIGKDLYFEFTNNTFRYLKMDGDNQSAPLRFIGWTQYQKFTDNTFEDNLNFGTGGTIISLIGGGLGQLQDYFSPNRIIRNKERQDPPSRTYVANGHDYSLEMGEPFNHLYVGDGIIPDRYYTEDVIRSDLNEVINDTDDLYPSQLYITVFGKVEPYVIIPFNKPLLQLDIRGEDHIEQLERVGKDGDVHPYEERTNTSFILQKTWFVNRDRKHQLTKLNITYTGVPNEFVFDLDRSSAIVLRDLVLNVSQQPVIKTVSKNADEDYVGYINLQFSTIATISNVVFGPMKLRDPLGDWKTCGAAIIGDNITQLLVQNCIFKDIIINNVSQALSAIHVGLVYDDITSLGPTHYPGILKVTDTVFEQTDSEQTNVIIDTPLVNEFVTPAVTVYSVLDVLFTQKTNHGTVIFNNTQFIHCRGGALRVRNVDVQIGASCRFRDNKPFFKNYKNLQWNIQAEEETILEANEESFVKEDTEDEESYSWIILYGNEVSIKGTIVKNQGLYLFAQHELSKVAGVYNASHQGAIITLKGKRFYPMGNLKFEVYEEGKEDETLITLGATSLVEDDQYINTEKVLNYLLPLDLEEYKDKPWKLRMKYGYGDEGVISEEFNLKIK</sequence>
<proteinExistence type="predicted"/>
<organism evidence="2 3">
    <name type="scientific">Streblomastix strix</name>
    <dbReference type="NCBI Taxonomy" id="222440"/>
    <lineage>
        <taxon>Eukaryota</taxon>
        <taxon>Metamonada</taxon>
        <taxon>Preaxostyla</taxon>
        <taxon>Oxymonadida</taxon>
        <taxon>Streblomastigidae</taxon>
        <taxon>Streblomastix</taxon>
    </lineage>
</organism>
<dbReference type="Proteomes" id="UP000324800">
    <property type="component" value="Unassembled WGS sequence"/>
</dbReference>
<evidence type="ECO:0000256" key="1">
    <source>
        <dbReference type="SAM" id="MobiDB-lite"/>
    </source>
</evidence>
<comment type="caution">
    <text evidence="2">The sequence shown here is derived from an EMBL/GenBank/DDBJ whole genome shotgun (WGS) entry which is preliminary data.</text>
</comment>
<dbReference type="SUPFAM" id="SSF51126">
    <property type="entry name" value="Pectin lyase-like"/>
    <property type="match status" value="1"/>
</dbReference>
<feature type="compositionally biased region" description="Acidic residues" evidence="1">
    <location>
        <begin position="332"/>
        <end position="354"/>
    </location>
</feature>
<accession>A0A5J4WBN5</accession>
<gene>
    <name evidence="2" type="ORF">EZS28_012103</name>
</gene>
<evidence type="ECO:0000313" key="2">
    <source>
        <dbReference type="EMBL" id="KAA6392368.1"/>
    </source>
</evidence>
<dbReference type="EMBL" id="SNRW01002563">
    <property type="protein sequence ID" value="KAA6392368.1"/>
    <property type="molecule type" value="Genomic_DNA"/>
</dbReference>
<feature type="non-terminal residue" evidence="2">
    <location>
        <position position="1"/>
    </location>
</feature>
<name>A0A5J4WBN5_9EUKA</name>